<keyword evidence="7 11" id="KW-1133">Transmembrane helix</keyword>
<evidence type="ECO:0000256" key="4">
    <source>
        <dbReference type="ARBA" id="ARBA00022692"/>
    </source>
</evidence>
<dbReference type="InterPro" id="IPR016449">
    <property type="entry name" value="K_chnl_inward-rec_Kir"/>
</dbReference>
<feature type="transmembrane region" description="Helical" evidence="11">
    <location>
        <begin position="155"/>
        <end position="177"/>
    </location>
</feature>
<dbReference type="InterPro" id="IPR013518">
    <property type="entry name" value="K_chnl_inward-rec_Kir_cyto"/>
</dbReference>
<evidence type="ECO:0000256" key="2">
    <source>
        <dbReference type="ARBA" id="ARBA00022448"/>
    </source>
</evidence>
<keyword evidence="9 11" id="KW-0472">Membrane</keyword>
<evidence type="ECO:0000313" key="14">
    <source>
        <dbReference type="EMBL" id="KGB26072.1"/>
    </source>
</evidence>
<dbReference type="PRINTS" id="PR01320">
    <property type="entry name" value="KIRCHANNEL"/>
</dbReference>
<keyword evidence="15" id="KW-1185">Reference proteome</keyword>
<keyword evidence="8" id="KW-0406">Ion transport</keyword>
<dbReference type="SUPFAM" id="SSF81296">
    <property type="entry name" value="E set domains"/>
    <property type="match status" value="1"/>
</dbReference>
<keyword evidence="10 14" id="KW-0407">Ion channel</keyword>
<accession>A0A094YXC8</accession>
<feature type="domain" description="Inward rectifier potassium channel C-terminal" evidence="13">
    <location>
        <begin position="214"/>
        <end position="366"/>
    </location>
</feature>
<keyword evidence="2" id="KW-0813">Transport</keyword>
<name>A0A094YXC8_9PROT</name>
<evidence type="ECO:0000256" key="9">
    <source>
        <dbReference type="ARBA" id="ARBA00023136"/>
    </source>
</evidence>
<proteinExistence type="predicted"/>
<dbReference type="InterPro" id="IPR013099">
    <property type="entry name" value="K_chnl_dom"/>
</dbReference>
<dbReference type="PANTHER" id="PTHR11767">
    <property type="entry name" value="INWARD RECTIFIER POTASSIUM CHANNEL"/>
    <property type="match status" value="1"/>
</dbReference>
<dbReference type="Gene3D" id="1.10.287.70">
    <property type="match status" value="1"/>
</dbReference>
<evidence type="ECO:0000256" key="7">
    <source>
        <dbReference type="ARBA" id="ARBA00022989"/>
    </source>
</evidence>
<dbReference type="GO" id="GO:0005886">
    <property type="term" value="C:plasma membrane"/>
    <property type="evidence" value="ECO:0007669"/>
    <property type="project" value="TreeGrafter"/>
</dbReference>
<reference evidence="14 15" key="1">
    <citation type="submission" date="2014-06" db="EMBL/GenBank/DDBJ databases">
        <title>Functional and comparative genomic analyses of the Drosophila gut microbiota identify candidate symbiosis factors.</title>
        <authorList>
            <person name="Newell P.D."/>
            <person name="Chaston J.M."/>
            <person name="Douglas A.E."/>
        </authorList>
    </citation>
    <scope>NUCLEOTIDE SEQUENCE [LARGE SCALE GENOMIC DNA]</scope>
    <source>
        <strain evidence="14 15">DmCS_006</strain>
    </source>
</reference>
<evidence type="ECO:0000256" key="3">
    <source>
        <dbReference type="ARBA" id="ARBA00022538"/>
    </source>
</evidence>
<dbReference type="STRING" id="104102.AtDm6_0351"/>
<feature type="domain" description="Potassium channel" evidence="12">
    <location>
        <begin position="131"/>
        <end position="207"/>
    </location>
</feature>
<dbReference type="GO" id="GO:0034765">
    <property type="term" value="P:regulation of monoatomic ion transmembrane transport"/>
    <property type="evidence" value="ECO:0007669"/>
    <property type="project" value="TreeGrafter"/>
</dbReference>
<sequence length="368" mass="41270">MAGAGQKLRVYHRACAWPWREHGGSGTGRADMKSLWQRLKEKREAKQEARYTKLDELPPSAGGGQKGEKKIHFTTKEAVKRFRAHALVEEKSHRDVVRVGLRDSVWTDLYHHALTASWAAFTYTAVISYFLINLFFAVLYWFAPEQVTGDGQHTLLSLFFFSVQTLSTVGYGGMAPVGLYADTVVSFEVLVGMMINALATGVVFARFARPRARIMFSNTAVISNENGVPALCIRIANLRISVILSVDVEIALSRLVVSENGHLVRRFDQLLLVQSHVPVLRFAFVMAHVIGPESPLHGKTVAELEHEEAEIVVTVTGTDEALGQTVFARTAYRFDRVRHNHRFVDIVASRPDGRIAVDYTRFHDIEEH</sequence>
<dbReference type="GO" id="GO:1990573">
    <property type="term" value="P:potassium ion import across plasma membrane"/>
    <property type="evidence" value="ECO:0007669"/>
    <property type="project" value="TreeGrafter"/>
</dbReference>
<dbReference type="EMBL" id="JOKM01000017">
    <property type="protein sequence ID" value="KGB26072.1"/>
    <property type="molecule type" value="Genomic_DNA"/>
</dbReference>
<dbReference type="Pfam" id="PF17655">
    <property type="entry name" value="IRK_C"/>
    <property type="match status" value="1"/>
</dbReference>
<dbReference type="GO" id="GO:0005242">
    <property type="term" value="F:inward rectifier potassium channel activity"/>
    <property type="evidence" value="ECO:0007669"/>
    <property type="project" value="InterPro"/>
</dbReference>
<dbReference type="PANTHER" id="PTHR11767:SF102">
    <property type="entry name" value="INWARDLY RECTIFYING POTASSIUM CHANNEL 1, ISOFORM F"/>
    <property type="match status" value="1"/>
</dbReference>
<protein>
    <submittedName>
        <fullName evidence="14">Putative ATP-sensitive potassium channel protein</fullName>
    </submittedName>
</protein>
<keyword evidence="6" id="KW-0630">Potassium</keyword>
<dbReference type="PATRIC" id="fig|104102.7.peg.347"/>
<feature type="transmembrane region" description="Helical" evidence="11">
    <location>
        <begin position="118"/>
        <end position="143"/>
    </location>
</feature>
<organism evidence="14 15">
    <name type="scientific">Acetobacter tropicalis</name>
    <dbReference type="NCBI Taxonomy" id="104102"/>
    <lineage>
        <taxon>Bacteria</taxon>
        <taxon>Pseudomonadati</taxon>
        <taxon>Pseudomonadota</taxon>
        <taxon>Alphaproteobacteria</taxon>
        <taxon>Acetobacterales</taxon>
        <taxon>Acetobacteraceae</taxon>
        <taxon>Acetobacter</taxon>
    </lineage>
</organism>
<gene>
    <name evidence="14" type="ORF">AtDm6_0351</name>
</gene>
<dbReference type="SUPFAM" id="SSF81324">
    <property type="entry name" value="Voltage-gated potassium channels"/>
    <property type="match status" value="1"/>
</dbReference>
<keyword evidence="3" id="KW-0633">Potassium transport</keyword>
<evidence type="ECO:0000256" key="10">
    <source>
        <dbReference type="ARBA" id="ARBA00023303"/>
    </source>
</evidence>
<dbReference type="Pfam" id="PF07885">
    <property type="entry name" value="Ion_trans_2"/>
    <property type="match status" value="1"/>
</dbReference>
<dbReference type="Proteomes" id="UP000029448">
    <property type="component" value="Unassembled WGS sequence"/>
</dbReference>
<comment type="subcellular location">
    <subcellularLocation>
        <location evidence="1">Membrane</location>
        <topology evidence="1">Multi-pass membrane protein</topology>
    </subcellularLocation>
</comment>
<evidence type="ECO:0000259" key="12">
    <source>
        <dbReference type="Pfam" id="PF07885"/>
    </source>
</evidence>
<dbReference type="Gene3D" id="2.60.40.1400">
    <property type="entry name" value="G protein-activated inward rectifier potassium channel 1"/>
    <property type="match status" value="1"/>
</dbReference>
<keyword evidence="5" id="KW-0851">Voltage-gated channel</keyword>
<evidence type="ECO:0000313" key="15">
    <source>
        <dbReference type="Proteomes" id="UP000029448"/>
    </source>
</evidence>
<dbReference type="GO" id="GO:0034702">
    <property type="term" value="C:monoatomic ion channel complex"/>
    <property type="evidence" value="ECO:0007669"/>
    <property type="project" value="UniProtKB-KW"/>
</dbReference>
<comment type="caution">
    <text evidence="14">The sequence shown here is derived from an EMBL/GenBank/DDBJ whole genome shotgun (WGS) entry which is preliminary data.</text>
</comment>
<evidence type="ECO:0000256" key="5">
    <source>
        <dbReference type="ARBA" id="ARBA00022882"/>
    </source>
</evidence>
<evidence type="ECO:0000256" key="8">
    <source>
        <dbReference type="ARBA" id="ARBA00023065"/>
    </source>
</evidence>
<feature type="transmembrane region" description="Helical" evidence="11">
    <location>
        <begin position="189"/>
        <end position="208"/>
    </location>
</feature>
<evidence type="ECO:0000256" key="6">
    <source>
        <dbReference type="ARBA" id="ARBA00022958"/>
    </source>
</evidence>
<dbReference type="InterPro" id="IPR014756">
    <property type="entry name" value="Ig_E-set"/>
</dbReference>
<evidence type="ECO:0000256" key="11">
    <source>
        <dbReference type="SAM" id="Phobius"/>
    </source>
</evidence>
<keyword evidence="4 11" id="KW-0812">Transmembrane</keyword>
<dbReference type="InterPro" id="IPR041647">
    <property type="entry name" value="IRK_C"/>
</dbReference>
<evidence type="ECO:0000256" key="1">
    <source>
        <dbReference type="ARBA" id="ARBA00004141"/>
    </source>
</evidence>
<dbReference type="AlphaFoldDB" id="A0A094YXC8"/>
<evidence type="ECO:0000259" key="13">
    <source>
        <dbReference type="Pfam" id="PF17655"/>
    </source>
</evidence>